<feature type="region of interest" description="Disordered" evidence="1">
    <location>
        <begin position="1"/>
        <end position="24"/>
    </location>
</feature>
<name>A0A8J3FZY1_9BURK</name>
<evidence type="ECO:0000313" key="3">
    <source>
        <dbReference type="Proteomes" id="UP000614287"/>
    </source>
</evidence>
<organism evidence="2 3">
    <name type="scientific">Formosimonas limnophila</name>
    <dbReference type="NCBI Taxonomy" id="1384487"/>
    <lineage>
        <taxon>Bacteria</taxon>
        <taxon>Pseudomonadati</taxon>
        <taxon>Pseudomonadota</taxon>
        <taxon>Betaproteobacteria</taxon>
        <taxon>Burkholderiales</taxon>
        <taxon>Burkholderiaceae</taxon>
        <taxon>Formosimonas</taxon>
    </lineage>
</organism>
<evidence type="ECO:0000313" key="2">
    <source>
        <dbReference type="EMBL" id="GHA73083.1"/>
    </source>
</evidence>
<protein>
    <submittedName>
        <fullName evidence="2">Uncharacterized protein</fullName>
    </submittedName>
</protein>
<dbReference type="RefSeq" id="WP_189493088.1">
    <property type="nucleotide sequence ID" value="NZ_BMZG01000006.1"/>
</dbReference>
<accession>A0A8J3FZY1</accession>
<gene>
    <name evidence="2" type="ORF">GCM10009007_12430</name>
</gene>
<reference evidence="2" key="2">
    <citation type="submission" date="2020-09" db="EMBL/GenBank/DDBJ databases">
        <authorList>
            <person name="Sun Q."/>
            <person name="Kim S."/>
        </authorList>
    </citation>
    <scope>NUCLEOTIDE SEQUENCE</scope>
    <source>
        <strain evidence="2">KCTC 32501</strain>
    </source>
</reference>
<dbReference type="Proteomes" id="UP000614287">
    <property type="component" value="Unassembled WGS sequence"/>
</dbReference>
<sequence length="85" mass="9744">MRSIQKKSKARPTKPHPFFQKVTPLDNPETAKQRFLEKFNAGLFEEALQMALAFIKTSPNLVYGWSDVVVCCTRLDLWTEAVQSD</sequence>
<comment type="caution">
    <text evidence="2">The sequence shown here is derived from an EMBL/GenBank/DDBJ whole genome shotgun (WGS) entry which is preliminary data.</text>
</comment>
<keyword evidence="3" id="KW-1185">Reference proteome</keyword>
<dbReference type="AlphaFoldDB" id="A0A8J3FZY1"/>
<dbReference type="EMBL" id="BMZG01000006">
    <property type="protein sequence ID" value="GHA73083.1"/>
    <property type="molecule type" value="Genomic_DNA"/>
</dbReference>
<proteinExistence type="predicted"/>
<evidence type="ECO:0000256" key="1">
    <source>
        <dbReference type="SAM" id="MobiDB-lite"/>
    </source>
</evidence>
<feature type="compositionally biased region" description="Basic residues" evidence="1">
    <location>
        <begin position="1"/>
        <end position="14"/>
    </location>
</feature>
<reference evidence="2" key="1">
    <citation type="journal article" date="2014" name="Int. J. Syst. Evol. Microbiol.">
        <title>Complete genome sequence of Corynebacterium casei LMG S-19264T (=DSM 44701T), isolated from a smear-ripened cheese.</title>
        <authorList>
            <consortium name="US DOE Joint Genome Institute (JGI-PGF)"/>
            <person name="Walter F."/>
            <person name="Albersmeier A."/>
            <person name="Kalinowski J."/>
            <person name="Ruckert C."/>
        </authorList>
    </citation>
    <scope>NUCLEOTIDE SEQUENCE</scope>
    <source>
        <strain evidence="2">KCTC 32501</strain>
    </source>
</reference>